<dbReference type="PROSITE" id="PS50853">
    <property type="entry name" value="FN3"/>
    <property type="match status" value="1"/>
</dbReference>
<feature type="compositionally biased region" description="Low complexity" evidence="9">
    <location>
        <begin position="529"/>
        <end position="556"/>
    </location>
</feature>
<feature type="compositionally biased region" description="Polar residues" evidence="9">
    <location>
        <begin position="612"/>
        <end position="621"/>
    </location>
</feature>
<dbReference type="AlphaFoldDB" id="A0A853BLT9"/>
<dbReference type="GO" id="GO:0000272">
    <property type="term" value="P:polysaccharide catabolic process"/>
    <property type="evidence" value="ECO:0007669"/>
    <property type="project" value="UniProtKB-KW"/>
</dbReference>
<feature type="compositionally biased region" description="Pro residues" evidence="9">
    <location>
        <begin position="417"/>
        <end position="427"/>
    </location>
</feature>
<dbReference type="Gene3D" id="2.60.40.10">
    <property type="entry name" value="Immunoglobulins"/>
    <property type="match status" value="1"/>
</dbReference>
<keyword evidence="10" id="KW-1133">Transmembrane helix</keyword>
<dbReference type="GO" id="GO:0005524">
    <property type="term" value="F:ATP binding"/>
    <property type="evidence" value="ECO:0007669"/>
    <property type="project" value="UniProtKB-KW"/>
</dbReference>
<dbReference type="InterPro" id="IPR011009">
    <property type="entry name" value="Kinase-like_dom_sf"/>
</dbReference>
<keyword evidence="7" id="KW-0326">Glycosidase</keyword>
<comment type="caution">
    <text evidence="13">The sequence shown here is derived from an EMBL/GenBank/DDBJ whole genome shotgun (WGS) entry which is preliminary data.</text>
</comment>
<keyword evidence="10" id="KW-0812">Transmembrane</keyword>
<keyword evidence="6" id="KW-0067">ATP-binding</keyword>
<accession>A0A853BLT9</accession>
<feature type="region of interest" description="Disordered" evidence="9">
    <location>
        <begin position="654"/>
        <end position="707"/>
    </location>
</feature>
<dbReference type="InterPro" id="IPR036116">
    <property type="entry name" value="FN3_sf"/>
</dbReference>
<dbReference type="EMBL" id="JACCFO010000001">
    <property type="protein sequence ID" value="NYI96539.1"/>
    <property type="molecule type" value="Genomic_DNA"/>
</dbReference>
<evidence type="ECO:0000256" key="8">
    <source>
        <dbReference type="ARBA" id="ARBA00023326"/>
    </source>
</evidence>
<feature type="transmembrane region" description="Helical" evidence="10">
    <location>
        <begin position="631"/>
        <end position="655"/>
    </location>
</feature>
<evidence type="ECO:0000256" key="1">
    <source>
        <dbReference type="ARBA" id="ARBA00012513"/>
    </source>
</evidence>
<dbReference type="InterPro" id="IPR013783">
    <property type="entry name" value="Ig-like_fold"/>
</dbReference>
<keyword evidence="8" id="KW-0119">Carbohydrate metabolism</keyword>
<keyword evidence="2" id="KW-0723">Serine/threonine-protein kinase</keyword>
<keyword evidence="5" id="KW-0418">Kinase</keyword>
<dbReference type="RefSeq" id="WP_179767884.1">
    <property type="nucleotide sequence ID" value="NZ_JACCFO010000001.1"/>
</dbReference>
<sequence length="793" mass="79777">MSRGRIAARPEPWLVPGVHSAQLLHSGAESVVYRARRAPADSVVVVKVLRAAGPQGRRDEIELWRMHSSIRGVHSLLDDGVTEKGNRSYAVMEDCPEGDYEWISVQRGPLPVEEVRAVGTAIADALAGVHARGLLHHAVEPANILKARFGPALIDFGSALPQDAPFAPVYHSRESVRFAPPEELAGGAPSPASDVYRLAATLWTLLAGRAPFEDAPGEPESAAAYRARVLGGAVPFLPREDVPEWFAAALGAGLAPDPALRVPTAEEFGRLLREEAAPVLPAGGTGPHAAVGAAEAGAFGAGVIGAGAAGAVAAFAAAGTGAPEAGHARAEEGEEGPDTAAEVALDPAEATAVLNPGTEPPAADAPAFGAEPAPGGRAADAARAAEDDDRSAAGATSAVDPVGLVGEPAETAAPSALPGPPLPPPPGAKADSAPDAPAADLPPLPPMPTAPYSVPTPAHGLGTPAHGSGTPAHGGMAAGSGAPTPGHHTPPRGAPAPGLPPLAPEAAPPAAPWPHAGAPEQPPAPPAAEPTGPGRPVHAGPEAAPPAAGEDFGADAVPPPPYGMAAAVHEPFTGPGTDVSPVQGFSEDPAKRELQARALERRRQAESLHQARMTSSQTNRNRPLKTKRRPALYALAAVACVVVVTAVGLGAASLLSNDSPLPPQAGEASPVEDGESIAEDAAGSADSAEESNAPTPSASAPDIAPTGVALRDGNITVALSWEQGSGEEAVHYVVGGPTGGEESTMASVPAGENRVEITGLNPDVEYCFRVVAVQSTEVSAASERVCTERTNDE</sequence>
<keyword evidence="10" id="KW-0472">Membrane</keyword>
<feature type="region of interest" description="Disordered" evidence="9">
    <location>
        <begin position="353"/>
        <end position="585"/>
    </location>
</feature>
<dbReference type="PANTHER" id="PTHR43289:SF6">
    <property type="entry name" value="SERINE_THREONINE-PROTEIN KINASE NEKL-3"/>
    <property type="match status" value="1"/>
</dbReference>
<evidence type="ECO:0000313" key="13">
    <source>
        <dbReference type="EMBL" id="NYI96539.1"/>
    </source>
</evidence>
<feature type="compositionally biased region" description="Low complexity" evidence="9">
    <location>
        <begin position="360"/>
        <end position="382"/>
    </location>
</feature>
<dbReference type="InterPro" id="IPR003961">
    <property type="entry name" value="FN3_dom"/>
</dbReference>
<dbReference type="InterPro" id="IPR000719">
    <property type="entry name" value="Prot_kinase_dom"/>
</dbReference>
<evidence type="ECO:0000259" key="11">
    <source>
        <dbReference type="PROSITE" id="PS50011"/>
    </source>
</evidence>
<evidence type="ECO:0000256" key="2">
    <source>
        <dbReference type="ARBA" id="ARBA00022527"/>
    </source>
</evidence>
<organism evidence="13 14">
    <name type="scientific">Streptomonospora nanhaiensis</name>
    <dbReference type="NCBI Taxonomy" id="1323731"/>
    <lineage>
        <taxon>Bacteria</taxon>
        <taxon>Bacillati</taxon>
        <taxon>Actinomycetota</taxon>
        <taxon>Actinomycetes</taxon>
        <taxon>Streptosporangiales</taxon>
        <taxon>Nocardiopsidaceae</taxon>
        <taxon>Streptomonospora</taxon>
    </lineage>
</organism>
<feature type="compositionally biased region" description="Pro residues" evidence="9">
    <location>
        <begin position="440"/>
        <end position="449"/>
    </location>
</feature>
<feature type="domain" description="Fibronectin type-III" evidence="12">
    <location>
        <begin position="701"/>
        <end position="793"/>
    </location>
</feature>
<dbReference type="SUPFAM" id="SSF49265">
    <property type="entry name" value="Fibronectin type III"/>
    <property type="match status" value="1"/>
</dbReference>
<evidence type="ECO:0000256" key="10">
    <source>
        <dbReference type="SAM" id="Phobius"/>
    </source>
</evidence>
<name>A0A853BLT9_9ACTN</name>
<evidence type="ECO:0000256" key="4">
    <source>
        <dbReference type="ARBA" id="ARBA00022741"/>
    </source>
</evidence>
<dbReference type="CDD" id="cd00063">
    <property type="entry name" value="FN3"/>
    <property type="match status" value="1"/>
</dbReference>
<feature type="compositionally biased region" description="Pro residues" evidence="9">
    <location>
        <begin position="492"/>
        <end position="512"/>
    </location>
</feature>
<keyword evidence="14" id="KW-1185">Reference proteome</keyword>
<dbReference type="Gene3D" id="1.10.510.10">
    <property type="entry name" value="Transferase(Phosphotransferase) domain 1"/>
    <property type="match status" value="1"/>
</dbReference>
<feature type="compositionally biased region" description="Low complexity" evidence="9">
    <location>
        <begin position="428"/>
        <end position="439"/>
    </location>
</feature>
<dbReference type="PROSITE" id="PS50011">
    <property type="entry name" value="PROTEIN_KINASE_DOM"/>
    <property type="match status" value="1"/>
</dbReference>
<dbReference type="Pfam" id="PF00069">
    <property type="entry name" value="Pkinase"/>
    <property type="match status" value="1"/>
</dbReference>
<feature type="region of interest" description="Disordered" evidence="9">
    <location>
        <begin position="601"/>
        <end position="625"/>
    </location>
</feature>
<dbReference type="PANTHER" id="PTHR43289">
    <property type="entry name" value="MITOGEN-ACTIVATED PROTEIN KINASE KINASE KINASE 20-RELATED"/>
    <property type="match status" value="1"/>
</dbReference>
<gene>
    <name evidence="13" type="ORF">HNR12_002816</name>
</gene>
<evidence type="ECO:0000256" key="3">
    <source>
        <dbReference type="ARBA" id="ARBA00022679"/>
    </source>
</evidence>
<keyword evidence="4" id="KW-0547">Nucleotide-binding</keyword>
<dbReference type="SUPFAM" id="SSF56112">
    <property type="entry name" value="Protein kinase-like (PK-like)"/>
    <property type="match status" value="1"/>
</dbReference>
<feature type="domain" description="Protein kinase" evidence="11">
    <location>
        <begin position="18"/>
        <end position="280"/>
    </location>
</feature>
<keyword evidence="7" id="KW-0378">Hydrolase</keyword>
<dbReference type="Proteomes" id="UP000575985">
    <property type="component" value="Unassembled WGS sequence"/>
</dbReference>
<protein>
    <recommendedName>
        <fullName evidence="1">non-specific serine/threonine protein kinase</fullName>
        <ecNumber evidence="1">2.7.11.1</ecNumber>
    </recommendedName>
</protein>
<evidence type="ECO:0000256" key="9">
    <source>
        <dbReference type="SAM" id="MobiDB-lite"/>
    </source>
</evidence>
<dbReference type="GO" id="GO:0016798">
    <property type="term" value="F:hydrolase activity, acting on glycosyl bonds"/>
    <property type="evidence" value="ECO:0007669"/>
    <property type="project" value="UniProtKB-KW"/>
</dbReference>
<evidence type="ECO:0000313" key="14">
    <source>
        <dbReference type="Proteomes" id="UP000575985"/>
    </source>
</evidence>
<dbReference type="SMART" id="SM00220">
    <property type="entry name" value="S_TKc"/>
    <property type="match status" value="1"/>
</dbReference>
<keyword evidence="3" id="KW-0808">Transferase</keyword>
<evidence type="ECO:0000256" key="7">
    <source>
        <dbReference type="ARBA" id="ARBA00023295"/>
    </source>
</evidence>
<evidence type="ECO:0000256" key="5">
    <source>
        <dbReference type="ARBA" id="ARBA00022777"/>
    </source>
</evidence>
<reference evidence="13 14" key="1">
    <citation type="submission" date="2020-07" db="EMBL/GenBank/DDBJ databases">
        <title>Sequencing the genomes of 1000 actinobacteria strains.</title>
        <authorList>
            <person name="Klenk H.-P."/>
        </authorList>
    </citation>
    <scope>NUCLEOTIDE SEQUENCE [LARGE SCALE GENOMIC DNA]</scope>
    <source>
        <strain evidence="13 14">DSM 45927</strain>
    </source>
</reference>
<dbReference type="GO" id="GO:0004674">
    <property type="term" value="F:protein serine/threonine kinase activity"/>
    <property type="evidence" value="ECO:0007669"/>
    <property type="project" value="UniProtKB-KW"/>
</dbReference>
<proteinExistence type="predicted"/>
<dbReference type="EC" id="2.7.11.1" evidence="1"/>
<dbReference type="SMART" id="SM00060">
    <property type="entry name" value="FN3"/>
    <property type="match status" value="1"/>
</dbReference>
<keyword evidence="8" id="KW-0624">Polysaccharide degradation</keyword>
<evidence type="ECO:0000256" key="6">
    <source>
        <dbReference type="ARBA" id="ARBA00022840"/>
    </source>
</evidence>
<evidence type="ECO:0000259" key="12">
    <source>
        <dbReference type="PROSITE" id="PS50853"/>
    </source>
</evidence>